<protein>
    <submittedName>
        <fullName evidence="1">Uncharacterized protein</fullName>
    </submittedName>
</protein>
<dbReference type="InterPro" id="IPR010985">
    <property type="entry name" value="Ribbon_hlx_hlx"/>
</dbReference>
<dbReference type="HOGENOM" id="CLU_188099_0_0_2"/>
<keyword evidence="1" id="KW-0614">Plasmid</keyword>
<geneLocation type="plasmid" evidence="2 3">
    <name>pMMC501</name>
</geneLocation>
<dbReference type="InterPro" id="IPR024254">
    <property type="entry name" value="MJ0366-like"/>
</dbReference>
<accession>O06111</accession>
<dbReference type="AlphaFoldDB" id="O06111"/>
<gene>
    <name evidence="2" type="ordered locus">MmarC5_1844</name>
</gene>
<dbReference type="GO" id="GO:0006355">
    <property type="term" value="P:regulation of DNA-templated transcription"/>
    <property type="evidence" value="ECO:0007669"/>
    <property type="project" value="InterPro"/>
</dbReference>
<evidence type="ECO:0000313" key="3">
    <source>
        <dbReference type="Proteomes" id="UP000000253"/>
    </source>
</evidence>
<dbReference type="OrthoDB" id="62040at2157"/>
<sequence length="82" mass="9681">MKQHFTLIKPMDAKAVRYYFHKLENLNDEIDLDILIKAITTNKPFKRPLTLTEEEEGIINRYGRATNTLTNYMILKESKTHV</sequence>
<geneLocation type="plasmid" evidence="1">
    <name>pURB500</name>
</geneLocation>
<dbReference type="KEGG" id="mmq:MmarC5_1844"/>
<dbReference type="Pfam" id="PF10802">
    <property type="entry name" value="DUF2540"/>
    <property type="match status" value="1"/>
</dbReference>
<dbReference type="Gene3D" id="3.30.70.3260">
    <property type="entry name" value="Uncharacterised protein PF10802, DUF2540"/>
    <property type="match status" value="1"/>
</dbReference>
<evidence type="ECO:0000313" key="2">
    <source>
        <dbReference type="EMBL" id="ABO36135.1"/>
    </source>
</evidence>
<dbReference type="Proteomes" id="UP000000253">
    <property type="component" value="Plasmid pMMC501"/>
</dbReference>
<organism evidence="1">
    <name type="scientific">Methanococcus maripaludis (strain C5 / ATCC BAA-1333)</name>
    <dbReference type="NCBI Taxonomy" id="402880"/>
    <lineage>
        <taxon>Archaea</taxon>
        <taxon>Methanobacteriati</taxon>
        <taxon>Methanobacteriota</taxon>
        <taxon>Methanomada group</taxon>
        <taxon>Methanococci</taxon>
        <taxon>Methanococcales</taxon>
        <taxon>Methanococcaceae</taxon>
        <taxon>Methanococcus</taxon>
    </lineage>
</organism>
<dbReference type="SUPFAM" id="SSF47598">
    <property type="entry name" value="Ribbon-helix-helix"/>
    <property type="match status" value="1"/>
</dbReference>
<accession>A4G101</accession>
<evidence type="ECO:0000313" key="1">
    <source>
        <dbReference type="EMBL" id="AAC45257.1"/>
    </source>
</evidence>
<reference evidence="2 3" key="2">
    <citation type="submission" date="2007-03" db="EMBL/GenBank/DDBJ databases">
        <title>Complete sequence of plasmid pMMC501 of Methanococcus maripaludis C5.</title>
        <authorList>
            <consortium name="US DOE Joint Genome Institute"/>
            <person name="Copeland A."/>
            <person name="Lucas S."/>
            <person name="Lapidus A."/>
            <person name="Barry K."/>
            <person name="Glavina del Rio T."/>
            <person name="Dalin E."/>
            <person name="Tice H."/>
            <person name="Pitluck S."/>
            <person name="Chertkov O."/>
            <person name="Brettin T."/>
            <person name="Bruce D."/>
            <person name="Han C."/>
            <person name="Detter J.C."/>
            <person name="Schmutz J."/>
            <person name="Larimer F."/>
            <person name="Land M."/>
            <person name="Hauser L."/>
            <person name="Kyrpides N."/>
            <person name="Mikhailova N."/>
            <person name="Sieprawska-Lupa M."/>
            <person name="Whitman W.B."/>
            <person name="Richardson P."/>
        </authorList>
    </citation>
    <scope>NUCLEOTIDE SEQUENCE [LARGE SCALE GENOMIC DNA]</scope>
    <source>
        <strain evidence="2">C5</strain>
        <strain evidence="3">C5 / ATCC BAA-1333</strain>
        <strain>pMMC501</strain>
        <plasmid evidence="3">Plasmid pMMC501</plasmid>
        <plasmid evidence="2">pMMC501</plasmid>
    </source>
</reference>
<dbReference type="EMBL" id="CP000610">
    <property type="protein sequence ID" value="ABO36135.1"/>
    <property type="molecule type" value="Genomic_DNA"/>
</dbReference>
<reference evidence="1" key="1">
    <citation type="journal article" date="1997" name="J. Bacteriol.">
        <title>Characterization of pURB500 from the archaeon Methanococcus maripaludis and construction of a shuttle vector.</title>
        <authorList>
            <person name="Tumbula D.L."/>
            <person name="Bowen T.L."/>
            <person name="Whitman W.B."/>
        </authorList>
    </citation>
    <scope>NUCLEOTIDE SEQUENCE</scope>
    <source>
        <strain evidence="1">C5</strain>
        <plasmid evidence="1">pURB500</plasmid>
    </source>
</reference>
<dbReference type="EMBL" id="U47023">
    <property type="protein sequence ID" value="AAC45257.1"/>
    <property type="molecule type" value="Genomic_DNA"/>
</dbReference>
<proteinExistence type="predicted"/>
<dbReference type="GeneID" id="4929368"/>
<dbReference type="RefSeq" id="WP_010890232.1">
    <property type="nucleotide sequence ID" value="NC_009136.1"/>
</dbReference>
<dbReference type="eggNOG" id="arCOG05030">
    <property type="taxonomic scope" value="Archaea"/>
</dbReference>
<name>O06111_METM5</name>